<feature type="compositionally biased region" description="Polar residues" evidence="1">
    <location>
        <begin position="106"/>
        <end position="117"/>
    </location>
</feature>
<accession>A0ABV2YXP9</accession>
<protein>
    <submittedName>
        <fullName evidence="2">Uncharacterized protein</fullName>
    </submittedName>
</protein>
<evidence type="ECO:0000256" key="1">
    <source>
        <dbReference type="SAM" id="MobiDB-lite"/>
    </source>
</evidence>
<organism evidence="2 3">
    <name type="scientific">Streptomyces catenulae</name>
    <dbReference type="NCBI Taxonomy" id="66875"/>
    <lineage>
        <taxon>Bacteria</taxon>
        <taxon>Bacillati</taxon>
        <taxon>Actinomycetota</taxon>
        <taxon>Actinomycetes</taxon>
        <taxon>Kitasatosporales</taxon>
        <taxon>Streptomycetaceae</taxon>
        <taxon>Streptomyces</taxon>
    </lineage>
</organism>
<proteinExistence type="predicted"/>
<evidence type="ECO:0000313" key="2">
    <source>
        <dbReference type="EMBL" id="MEU3710513.1"/>
    </source>
</evidence>
<dbReference type="Proteomes" id="UP001550853">
    <property type="component" value="Unassembled WGS sequence"/>
</dbReference>
<reference evidence="2 3" key="1">
    <citation type="submission" date="2024-06" db="EMBL/GenBank/DDBJ databases">
        <title>The Natural Products Discovery Center: Release of the First 8490 Sequenced Strains for Exploring Actinobacteria Biosynthetic Diversity.</title>
        <authorList>
            <person name="Kalkreuter E."/>
            <person name="Kautsar S.A."/>
            <person name="Yang D."/>
            <person name="Bader C.D."/>
            <person name="Teijaro C.N."/>
            <person name="Fluegel L."/>
            <person name="Davis C.M."/>
            <person name="Simpson J.R."/>
            <person name="Lauterbach L."/>
            <person name="Steele A.D."/>
            <person name="Gui C."/>
            <person name="Meng S."/>
            <person name="Li G."/>
            <person name="Viehrig K."/>
            <person name="Ye F."/>
            <person name="Su P."/>
            <person name="Kiefer A.F."/>
            <person name="Nichols A."/>
            <person name="Cepeda A.J."/>
            <person name="Yan W."/>
            <person name="Fan B."/>
            <person name="Jiang Y."/>
            <person name="Adhikari A."/>
            <person name="Zheng C.-J."/>
            <person name="Schuster L."/>
            <person name="Cowan T.M."/>
            <person name="Smanski M.J."/>
            <person name="Chevrette M.G."/>
            <person name="De Carvalho L.P.S."/>
            <person name="Shen B."/>
        </authorList>
    </citation>
    <scope>NUCLEOTIDE SEQUENCE [LARGE SCALE GENOMIC DNA]</scope>
    <source>
        <strain evidence="2 3">NPDC033039</strain>
    </source>
</reference>
<feature type="compositionally biased region" description="Polar residues" evidence="1">
    <location>
        <begin position="136"/>
        <end position="149"/>
    </location>
</feature>
<comment type="caution">
    <text evidence="2">The sequence shown here is derived from an EMBL/GenBank/DDBJ whole genome shotgun (WGS) entry which is preliminary data.</text>
</comment>
<feature type="region of interest" description="Disordered" evidence="1">
    <location>
        <begin position="1"/>
        <end position="196"/>
    </location>
</feature>
<evidence type="ECO:0000313" key="3">
    <source>
        <dbReference type="Proteomes" id="UP001550853"/>
    </source>
</evidence>
<keyword evidence="3" id="KW-1185">Reference proteome</keyword>
<name>A0ABV2YXP9_9ACTN</name>
<feature type="compositionally biased region" description="Polar residues" evidence="1">
    <location>
        <begin position="161"/>
        <end position="170"/>
    </location>
</feature>
<feature type="compositionally biased region" description="Polar residues" evidence="1">
    <location>
        <begin position="37"/>
        <end position="48"/>
    </location>
</feature>
<sequence>MAGKLLPTPTTTEGNGPGPIDGNRGDTLRSRVRLLKTPTSNLAINGGSQHPDKRKSGGHGPNLADEVEHLLPTPRASDGSKGSPNQKHGDGSLTLSSTAARMLPTPTATPYGSNRSPSPGAATRPSLDRIAPSLLPTPSASDHGSNDATAQERAAAGHQVYLSNVTTSIGDRTPKPSRGGKGSPEPLLGQLTIAGD</sequence>
<dbReference type="EMBL" id="JBEZVI010000006">
    <property type="protein sequence ID" value="MEU3710513.1"/>
    <property type="molecule type" value="Genomic_DNA"/>
</dbReference>
<dbReference type="RefSeq" id="WP_245655001.1">
    <property type="nucleotide sequence ID" value="NZ_JBEZVI010000006.1"/>
</dbReference>
<gene>
    <name evidence="2" type="ORF">AB0E61_10460</name>
</gene>